<dbReference type="Gramene" id="Potri.016G088850.1.v4.1">
    <property type="protein sequence ID" value="Potri.016G088850.1.v4.1"/>
    <property type="gene ID" value="Potri.016G088850.v4.1"/>
</dbReference>
<dbReference type="InParanoid" id="A0A3N7G2U9"/>
<sequence>MVFISNQVKMVFEAKPRVHKRVWLMFQKSMGVLVGGNHTSSRFCTR</sequence>
<accession>A0A3N7G2U9</accession>
<keyword evidence="2" id="KW-1185">Reference proteome</keyword>
<protein>
    <submittedName>
        <fullName evidence="1">Uncharacterized protein</fullName>
    </submittedName>
</protein>
<evidence type="ECO:0000313" key="1">
    <source>
        <dbReference type="EMBL" id="RQP01517.1"/>
    </source>
</evidence>
<dbReference type="EMBL" id="CM009305">
    <property type="protein sequence ID" value="RQP01517.1"/>
    <property type="molecule type" value="Genomic_DNA"/>
</dbReference>
<organism evidence="1 2">
    <name type="scientific">Populus trichocarpa</name>
    <name type="common">Western balsam poplar</name>
    <name type="synonym">Populus balsamifera subsp. trichocarpa</name>
    <dbReference type="NCBI Taxonomy" id="3694"/>
    <lineage>
        <taxon>Eukaryota</taxon>
        <taxon>Viridiplantae</taxon>
        <taxon>Streptophyta</taxon>
        <taxon>Embryophyta</taxon>
        <taxon>Tracheophyta</taxon>
        <taxon>Spermatophyta</taxon>
        <taxon>Magnoliopsida</taxon>
        <taxon>eudicotyledons</taxon>
        <taxon>Gunneridae</taxon>
        <taxon>Pentapetalae</taxon>
        <taxon>rosids</taxon>
        <taxon>fabids</taxon>
        <taxon>Malpighiales</taxon>
        <taxon>Salicaceae</taxon>
        <taxon>Saliceae</taxon>
        <taxon>Populus</taxon>
    </lineage>
</organism>
<dbReference type="AlphaFoldDB" id="A0A3N7G2U9"/>
<gene>
    <name evidence="1" type="ORF">POPTR_016G088850</name>
</gene>
<proteinExistence type="predicted"/>
<reference evidence="1 2" key="1">
    <citation type="journal article" date="2006" name="Science">
        <title>The genome of black cottonwood, Populus trichocarpa (Torr. &amp; Gray).</title>
        <authorList>
            <person name="Tuskan G.A."/>
            <person name="Difazio S."/>
            <person name="Jansson S."/>
            <person name="Bohlmann J."/>
            <person name="Grigoriev I."/>
            <person name="Hellsten U."/>
            <person name="Putnam N."/>
            <person name="Ralph S."/>
            <person name="Rombauts S."/>
            <person name="Salamov A."/>
            <person name="Schein J."/>
            <person name="Sterck L."/>
            <person name="Aerts A."/>
            <person name="Bhalerao R.R."/>
            <person name="Bhalerao R.P."/>
            <person name="Blaudez D."/>
            <person name="Boerjan W."/>
            <person name="Brun A."/>
            <person name="Brunner A."/>
            <person name="Busov V."/>
            <person name="Campbell M."/>
            <person name="Carlson J."/>
            <person name="Chalot M."/>
            <person name="Chapman J."/>
            <person name="Chen G.L."/>
            <person name="Cooper D."/>
            <person name="Coutinho P.M."/>
            <person name="Couturier J."/>
            <person name="Covert S."/>
            <person name="Cronk Q."/>
            <person name="Cunningham R."/>
            <person name="Davis J."/>
            <person name="Degroeve S."/>
            <person name="Dejardin A."/>
            <person name="Depamphilis C."/>
            <person name="Detter J."/>
            <person name="Dirks B."/>
            <person name="Dubchak I."/>
            <person name="Duplessis S."/>
            <person name="Ehlting J."/>
            <person name="Ellis B."/>
            <person name="Gendler K."/>
            <person name="Goodstein D."/>
            <person name="Gribskov M."/>
            <person name="Grimwood J."/>
            <person name="Groover A."/>
            <person name="Gunter L."/>
            <person name="Hamberger B."/>
            <person name="Heinze B."/>
            <person name="Helariutta Y."/>
            <person name="Henrissat B."/>
            <person name="Holligan D."/>
            <person name="Holt R."/>
            <person name="Huang W."/>
            <person name="Islam-Faridi N."/>
            <person name="Jones S."/>
            <person name="Jones-Rhoades M."/>
            <person name="Jorgensen R."/>
            <person name="Joshi C."/>
            <person name="Kangasjarvi J."/>
            <person name="Karlsson J."/>
            <person name="Kelleher C."/>
            <person name="Kirkpatrick R."/>
            <person name="Kirst M."/>
            <person name="Kohler A."/>
            <person name="Kalluri U."/>
            <person name="Larimer F."/>
            <person name="Leebens-Mack J."/>
            <person name="Leple J.C."/>
            <person name="Locascio P."/>
            <person name="Lou Y."/>
            <person name="Lucas S."/>
            <person name="Martin F."/>
            <person name="Montanini B."/>
            <person name="Napoli C."/>
            <person name="Nelson D.R."/>
            <person name="Nelson C."/>
            <person name="Nieminen K."/>
            <person name="Nilsson O."/>
            <person name="Pereda V."/>
            <person name="Peter G."/>
            <person name="Philippe R."/>
            <person name="Pilate G."/>
            <person name="Poliakov A."/>
            <person name="Razumovskaya J."/>
            <person name="Richardson P."/>
            <person name="Rinaldi C."/>
            <person name="Ritland K."/>
            <person name="Rouze P."/>
            <person name="Ryaboy D."/>
            <person name="Schmutz J."/>
            <person name="Schrader J."/>
            <person name="Segerman B."/>
            <person name="Shin H."/>
            <person name="Siddiqui A."/>
            <person name="Sterky F."/>
            <person name="Terry A."/>
            <person name="Tsai C.J."/>
            <person name="Uberbacher E."/>
            <person name="Unneberg P."/>
            <person name="Vahala J."/>
            <person name="Wall K."/>
            <person name="Wessler S."/>
            <person name="Yang G."/>
            <person name="Yin T."/>
            <person name="Douglas C."/>
            <person name="Marra M."/>
            <person name="Sandberg G."/>
            <person name="Van de Peer Y."/>
            <person name="Rokhsar D."/>
        </authorList>
    </citation>
    <scope>NUCLEOTIDE SEQUENCE [LARGE SCALE GENOMIC DNA]</scope>
    <source>
        <strain evidence="2">cv. Nisqually</strain>
    </source>
</reference>
<name>A0A3N7G2U9_POPTR</name>
<dbReference type="Proteomes" id="UP000006729">
    <property type="component" value="Chromosome 16"/>
</dbReference>
<evidence type="ECO:0000313" key="2">
    <source>
        <dbReference type="Proteomes" id="UP000006729"/>
    </source>
</evidence>